<evidence type="ECO:0000313" key="5">
    <source>
        <dbReference type="Proteomes" id="UP000287188"/>
    </source>
</evidence>
<dbReference type="RefSeq" id="WP_126556892.1">
    <property type="nucleotide sequence ID" value="NZ_BIFS01000002.1"/>
</dbReference>
<gene>
    <name evidence="4" type="ORF">KDK_72570</name>
</gene>
<evidence type="ECO:0000313" key="4">
    <source>
        <dbReference type="EMBL" id="GCE23457.1"/>
    </source>
</evidence>
<evidence type="ECO:0000259" key="3">
    <source>
        <dbReference type="SMART" id="SM01007"/>
    </source>
</evidence>
<name>A0A402AWK1_9CHLR</name>
<sequence length="224" mass="24611">MEPLSYSELREQVVQAAQRLAQTGVLSRSGHGNMSVRLPGKDLMLITSTSHIAHLLPEQLVAVTFDGEVVEGELDPVTREIIGMHACVYRERQDVHAVIHTHSPRVTSFALANQPLPCVYEAFLRFGIVEDIPVADWAPRGSQESITNIVAQLRAHPLVPAVLLGNHGLLSFSRDILAAAQLIVIMEEAAEMTLDARSIGGEKPFPADALERERQHMQRFGSLS</sequence>
<reference evidence="5" key="1">
    <citation type="submission" date="2018-12" db="EMBL/GenBank/DDBJ databases">
        <title>Tengunoibacter tsumagoiensis gen. nov., sp. nov., Dictyobacter kobayashii sp. nov., D. alpinus sp. nov., and D. joshuensis sp. nov. and description of Dictyobacteraceae fam. nov. within the order Ktedonobacterales isolated from Tengu-no-mugimeshi.</title>
        <authorList>
            <person name="Wang C.M."/>
            <person name="Zheng Y."/>
            <person name="Sakai Y."/>
            <person name="Toyoda A."/>
            <person name="Minakuchi Y."/>
            <person name="Abe K."/>
            <person name="Yokota A."/>
            <person name="Yabe S."/>
        </authorList>
    </citation>
    <scope>NUCLEOTIDE SEQUENCE [LARGE SCALE GENOMIC DNA]</scope>
    <source>
        <strain evidence="5">Uno11</strain>
    </source>
</reference>
<evidence type="ECO:0000256" key="1">
    <source>
        <dbReference type="ARBA" id="ARBA00022723"/>
    </source>
</evidence>
<dbReference type="Gene3D" id="3.40.225.10">
    <property type="entry name" value="Class II aldolase/adducin N-terminal domain"/>
    <property type="match status" value="1"/>
</dbReference>
<dbReference type="Pfam" id="PF00596">
    <property type="entry name" value="Aldolase_II"/>
    <property type="match status" value="1"/>
</dbReference>
<dbReference type="OrthoDB" id="9794581at2"/>
<proteinExistence type="predicted"/>
<dbReference type="SUPFAM" id="SSF53639">
    <property type="entry name" value="AraD/HMP-PK domain-like"/>
    <property type="match status" value="1"/>
</dbReference>
<protein>
    <submittedName>
        <fullName evidence="4">L-ribulose-5-phosphate 4-epimerase</fullName>
    </submittedName>
</protein>
<dbReference type="PANTHER" id="PTHR22789:SF0">
    <property type="entry name" value="3-OXO-TETRONATE 4-PHOSPHATE DECARBOXYLASE-RELATED"/>
    <property type="match status" value="1"/>
</dbReference>
<dbReference type="SMART" id="SM01007">
    <property type="entry name" value="Aldolase_II"/>
    <property type="match status" value="1"/>
</dbReference>
<dbReference type="InterPro" id="IPR001303">
    <property type="entry name" value="Aldolase_II/adducin_N"/>
</dbReference>
<evidence type="ECO:0000256" key="2">
    <source>
        <dbReference type="ARBA" id="ARBA00023239"/>
    </source>
</evidence>
<dbReference type="PANTHER" id="PTHR22789">
    <property type="entry name" value="FUCULOSE PHOSPHATE ALDOLASE"/>
    <property type="match status" value="1"/>
</dbReference>
<feature type="domain" description="Class II aldolase/adducin N-terminal" evidence="3">
    <location>
        <begin position="11"/>
        <end position="194"/>
    </location>
</feature>
<dbReference type="EMBL" id="BIFS01000002">
    <property type="protein sequence ID" value="GCE23457.1"/>
    <property type="molecule type" value="Genomic_DNA"/>
</dbReference>
<dbReference type="Proteomes" id="UP000287188">
    <property type="component" value="Unassembled WGS sequence"/>
</dbReference>
<keyword evidence="1" id="KW-0479">Metal-binding</keyword>
<dbReference type="GO" id="GO:0005829">
    <property type="term" value="C:cytosol"/>
    <property type="evidence" value="ECO:0007669"/>
    <property type="project" value="TreeGrafter"/>
</dbReference>
<organism evidence="4 5">
    <name type="scientific">Dictyobacter kobayashii</name>
    <dbReference type="NCBI Taxonomy" id="2014872"/>
    <lineage>
        <taxon>Bacteria</taxon>
        <taxon>Bacillati</taxon>
        <taxon>Chloroflexota</taxon>
        <taxon>Ktedonobacteria</taxon>
        <taxon>Ktedonobacterales</taxon>
        <taxon>Dictyobacteraceae</taxon>
        <taxon>Dictyobacter</taxon>
    </lineage>
</organism>
<dbReference type="GO" id="GO:0016832">
    <property type="term" value="F:aldehyde-lyase activity"/>
    <property type="evidence" value="ECO:0007669"/>
    <property type="project" value="TreeGrafter"/>
</dbReference>
<dbReference type="GO" id="GO:0019323">
    <property type="term" value="P:pentose catabolic process"/>
    <property type="evidence" value="ECO:0007669"/>
    <property type="project" value="TreeGrafter"/>
</dbReference>
<dbReference type="InterPro" id="IPR036409">
    <property type="entry name" value="Aldolase_II/adducin_N_sf"/>
</dbReference>
<dbReference type="GO" id="GO:0046872">
    <property type="term" value="F:metal ion binding"/>
    <property type="evidence" value="ECO:0007669"/>
    <property type="project" value="UniProtKB-KW"/>
</dbReference>
<keyword evidence="5" id="KW-1185">Reference proteome</keyword>
<dbReference type="InterPro" id="IPR050197">
    <property type="entry name" value="Aldolase_class_II_sugar_metab"/>
</dbReference>
<accession>A0A402AWK1</accession>
<keyword evidence="2" id="KW-0456">Lyase</keyword>
<dbReference type="AlphaFoldDB" id="A0A402AWK1"/>
<comment type="caution">
    <text evidence="4">The sequence shown here is derived from an EMBL/GenBank/DDBJ whole genome shotgun (WGS) entry which is preliminary data.</text>
</comment>